<dbReference type="InterPro" id="IPR010982">
    <property type="entry name" value="Lambda_DNA-bd_dom_sf"/>
</dbReference>
<evidence type="ECO:0000313" key="3">
    <source>
        <dbReference type="EMBL" id="BBO99509.1"/>
    </source>
</evidence>
<protein>
    <recommendedName>
        <fullName evidence="2">HTH cro/C1-type domain-containing protein</fullName>
    </recommendedName>
</protein>
<dbReference type="AlphaFoldDB" id="A0A809SG07"/>
<name>A0A809SG07_9PROT</name>
<organism evidence="3 4">
    <name type="scientific">Sulfuriferula nivalis</name>
    <dbReference type="NCBI Taxonomy" id="2675298"/>
    <lineage>
        <taxon>Bacteria</taxon>
        <taxon>Pseudomonadati</taxon>
        <taxon>Pseudomonadota</taxon>
        <taxon>Betaproteobacteria</taxon>
        <taxon>Nitrosomonadales</taxon>
        <taxon>Sulfuricellaceae</taxon>
        <taxon>Sulfuriferula</taxon>
    </lineage>
</organism>
<gene>
    <name evidence="3" type="ORF">SFSGTM_02180</name>
</gene>
<dbReference type="CDD" id="cd00093">
    <property type="entry name" value="HTH_XRE"/>
    <property type="match status" value="1"/>
</dbReference>
<dbReference type="PROSITE" id="PS50943">
    <property type="entry name" value="HTH_CROC1"/>
    <property type="match status" value="1"/>
</dbReference>
<dbReference type="InterPro" id="IPR001387">
    <property type="entry name" value="Cro/C1-type_HTH"/>
</dbReference>
<proteinExistence type="predicted"/>
<dbReference type="GO" id="GO:0003677">
    <property type="term" value="F:DNA binding"/>
    <property type="evidence" value="ECO:0007669"/>
    <property type="project" value="UniProtKB-KW"/>
</dbReference>
<dbReference type="EMBL" id="AP021881">
    <property type="protein sequence ID" value="BBO99509.1"/>
    <property type="molecule type" value="Genomic_DNA"/>
</dbReference>
<sequence length="116" mass="12789">MSITIDDVAGMDFSDVAEAGKLKPIHAGEILREEFMKPMGLSASAVAVALHVPAPRINDIVLERRGISADTAVRLARFFGMPAEFWMGLQADYDRRMAENKLAVMLPQIRRYQAAA</sequence>
<reference evidence="4" key="1">
    <citation type="submission" date="2019-11" db="EMBL/GenBank/DDBJ databases">
        <title>Isolation and characterization of a novel species in the genus Sulfuriferula.</title>
        <authorList>
            <person name="Mochizuki J."/>
            <person name="Kojima H."/>
            <person name="Fukui M."/>
        </authorList>
    </citation>
    <scope>NUCLEOTIDE SEQUENCE [LARGE SCALE GENOMIC DNA]</scope>
    <source>
        <strain evidence="4">SGTM</strain>
    </source>
</reference>
<dbReference type="KEGG" id="sniv:SFSGTM_02180"/>
<evidence type="ECO:0000259" key="2">
    <source>
        <dbReference type="PROSITE" id="PS50943"/>
    </source>
</evidence>
<feature type="domain" description="HTH cro/C1-type" evidence="2">
    <location>
        <begin position="31"/>
        <end position="86"/>
    </location>
</feature>
<dbReference type="PANTHER" id="PTHR36924">
    <property type="entry name" value="ANTITOXIN HIGA-1"/>
    <property type="match status" value="1"/>
</dbReference>
<dbReference type="InterPro" id="IPR013430">
    <property type="entry name" value="Toxin_antidote_HigA"/>
</dbReference>
<dbReference type="Gene3D" id="1.10.260.40">
    <property type="entry name" value="lambda repressor-like DNA-binding domains"/>
    <property type="match status" value="1"/>
</dbReference>
<evidence type="ECO:0000256" key="1">
    <source>
        <dbReference type="ARBA" id="ARBA00023125"/>
    </source>
</evidence>
<keyword evidence="1" id="KW-0238">DNA-binding</keyword>
<accession>A0A809SG07</accession>
<dbReference type="SUPFAM" id="SSF47413">
    <property type="entry name" value="lambda repressor-like DNA-binding domains"/>
    <property type="match status" value="1"/>
</dbReference>
<dbReference type="Proteomes" id="UP000463939">
    <property type="component" value="Chromosome"/>
</dbReference>
<evidence type="ECO:0000313" key="4">
    <source>
        <dbReference type="Proteomes" id="UP000463939"/>
    </source>
</evidence>
<dbReference type="NCBIfam" id="TIGR02607">
    <property type="entry name" value="antidote_HigA"/>
    <property type="match status" value="1"/>
</dbReference>
<dbReference type="PANTHER" id="PTHR36924:SF1">
    <property type="entry name" value="ANTITOXIN HIGA-1"/>
    <property type="match status" value="1"/>
</dbReference>
<dbReference type="Pfam" id="PF01381">
    <property type="entry name" value="HTH_3"/>
    <property type="match status" value="1"/>
</dbReference>
<keyword evidence="4" id="KW-1185">Reference proteome</keyword>
<dbReference type="RefSeq" id="WP_162083553.1">
    <property type="nucleotide sequence ID" value="NZ_AP021881.1"/>
</dbReference>
<dbReference type="SMART" id="SM00530">
    <property type="entry name" value="HTH_XRE"/>
    <property type="match status" value="1"/>
</dbReference>